<comment type="caution">
    <text evidence="1">The sequence shown here is derived from an EMBL/GenBank/DDBJ whole genome shotgun (WGS) entry which is preliminary data.</text>
</comment>
<evidence type="ECO:0000313" key="1">
    <source>
        <dbReference type="EMBL" id="KAK2570442.1"/>
    </source>
</evidence>
<protein>
    <submittedName>
        <fullName evidence="1">Uncharacterized protein</fullName>
    </submittedName>
</protein>
<dbReference type="Proteomes" id="UP001249851">
    <property type="component" value="Unassembled WGS sequence"/>
</dbReference>
<accession>A0AAD9QZP5</accession>
<dbReference type="AlphaFoldDB" id="A0AAD9QZP5"/>
<reference evidence="1" key="2">
    <citation type="journal article" date="2023" name="Science">
        <title>Genomic signatures of disease resistance in endangered staghorn corals.</title>
        <authorList>
            <person name="Vollmer S.V."/>
            <person name="Selwyn J.D."/>
            <person name="Despard B.A."/>
            <person name="Roesel C.L."/>
        </authorList>
    </citation>
    <scope>NUCLEOTIDE SEQUENCE</scope>
    <source>
        <strain evidence="1">K2</strain>
    </source>
</reference>
<reference evidence="1" key="1">
    <citation type="journal article" date="2023" name="G3 (Bethesda)">
        <title>Whole genome assembly and annotation of the endangered Caribbean coral Acropora cervicornis.</title>
        <authorList>
            <person name="Selwyn J.D."/>
            <person name="Vollmer S.V."/>
        </authorList>
    </citation>
    <scope>NUCLEOTIDE SEQUENCE</scope>
    <source>
        <strain evidence="1">K2</strain>
    </source>
</reference>
<organism evidence="1 2">
    <name type="scientific">Acropora cervicornis</name>
    <name type="common">Staghorn coral</name>
    <dbReference type="NCBI Taxonomy" id="6130"/>
    <lineage>
        <taxon>Eukaryota</taxon>
        <taxon>Metazoa</taxon>
        <taxon>Cnidaria</taxon>
        <taxon>Anthozoa</taxon>
        <taxon>Hexacorallia</taxon>
        <taxon>Scleractinia</taxon>
        <taxon>Astrocoeniina</taxon>
        <taxon>Acroporidae</taxon>
        <taxon>Acropora</taxon>
    </lineage>
</organism>
<keyword evidence="2" id="KW-1185">Reference proteome</keyword>
<proteinExistence type="predicted"/>
<dbReference type="EMBL" id="JARQWQ010000008">
    <property type="protein sequence ID" value="KAK2570442.1"/>
    <property type="molecule type" value="Genomic_DNA"/>
</dbReference>
<sequence length="77" mass="8641">MICWNLCCSANSSMANASLEARGSASKTLSVLLKAFDISHNSWEQASMERRKWWTDVRIGAKSYEANRIAADRHPIP</sequence>
<name>A0AAD9QZP5_ACRCE</name>
<gene>
    <name evidence="1" type="ORF">P5673_005259</name>
</gene>
<evidence type="ECO:0000313" key="2">
    <source>
        <dbReference type="Proteomes" id="UP001249851"/>
    </source>
</evidence>